<reference evidence="1 2" key="1">
    <citation type="journal article" date="2022" name="Plant J.">
        <title>Chromosome-level genome of Camellia lanceoleosa provides a valuable resource for understanding genome evolution and self-incompatibility.</title>
        <authorList>
            <person name="Gong W."/>
            <person name="Xiao S."/>
            <person name="Wang L."/>
            <person name="Liao Z."/>
            <person name="Chang Y."/>
            <person name="Mo W."/>
            <person name="Hu G."/>
            <person name="Li W."/>
            <person name="Zhao G."/>
            <person name="Zhu H."/>
            <person name="Hu X."/>
            <person name="Ji K."/>
            <person name="Xiang X."/>
            <person name="Song Q."/>
            <person name="Yuan D."/>
            <person name="Jin S."/>
            <person name="Zhang L."/>
        </authorList>
    </citation>
    <scope>NUCLEOTIDE SEQUENCE [LARGE SCALE GENOMIC DNA]</scope>
    <source>
        <strain evidence="1">SQ_2022a</strain>
    </source>
</reference>
<protein>
    <submittedName>
        <fullName evidence="1">G-type lectin S-receptor-like serine/threonine-protein kinase</fullName>
    </submittedName>
</protein>
<accession>A0ACC0GZB0</accession>
<evidence type="ECO:0000313" key="2">
    <source>
        <dbReference type="Proteomes" id="UP001060215"/>
    </source>
</evidence>
<dbReference type="Proteomes" id="UP001060215">
    <property type="component" value="Chromosome 7"/>
</dbReference>
<name>A0ACC0GZB0_9ERIC</name>
<gene>
    <name evidence="1" type="ORF">LOK49_LG07G01218</name>
</gene>
<sequence length="115" mass="12773">MTAYLGIWYSMSDSEKVWVGNETHLLSTIRVLTIDGVGKLIITHNGGDPIELYGGLTAPTWLLLLDSQFHCDMANNNGSKKTVLWESFYYPTDTLLPHEARGQPQDGRSGQSHHG</sequence>
<organism evidence="1 2">
    <name type="scientific">Camellia lanceoleosa</name>
    <dbReference type="NCBI Taxonomy" id="1840588"/>
    <lineage>
        <taxon>Eukaryota</taxon>
        <taxon>Viridiplantae</taxon>
        <taxon>Streptophyta</taxon>
        <taxon>Embryophyta</taxon>
        <taxon>Tracheophyta</taxon>
        <taxon>Spermatophyta</taxon>
        <taxon>Magnoliopsida</taxon>
        <taxon>eudicotyledons</taxon>
        <taxon>Gunneridae</taxon>
        <taxon>Pentapetalae</taxon>
        <taxon>asterids</taxon>
        <taxon>Ericales</taxon>
        <taxon>Theaceae</taxon>
        <taxon>Camellia</taxon>
    </lineage>
</organism>
<keyword evidence="2" id="KW-1185">Reference proteome</keyword>
<evidence type="ECO:0000313" key="1">
    <source>
        <dbReference type="EMBL" id="KAI8006557.1"/>
    </source>
</evidence>
<dbReference type="EMBL" id="CM045764">
    <property type="protein sequence ID" value="KAI8006557.1"/>
    <property type="molecule type" value="Genomic_DNA"/>
</dbReference>
<comment type="caution">
    <text evidence="1">The sequence shown here is derived from an EMBL/GenBank/DDBJ whole genome shotgun (WGS) entry which is preliminary data.</text>
</comment>
<proteinExistence type="predicted"/>